<dbReference type="PROSITE" id="PS50200">
    <property type="entry name" value="RA"/>
    <property type="match status" value="1"/>
</dbReference>
<dbReference type="GO" id="GO:0007165">
    <property type="term" value="P:signal transduction"/>
    <property type="evidence" value="ECO:0007669"/>
    <property type="project" value="InterPro"/>
</dbReference>
<protein>
    <submittedName>
        <fullName evidence="2">Ras association domain protein</fullName>
    </submittedName>
</protein>
<dbReference type="OrthoDB" id="21085at2759"/>
<evidence type="ECO:0000313" key="2">
    <source>
        <dbReference type="EMBL" id="ETN82945.1"/>
    </source>
</evidence>
<sequence>MYSLFIEPSSTVFLEKRNKKIEFEIDFSRYATFPGVPQMTTGKLCRVIAHQQGITNPEDHGLYLIVNGFESCLLPHECPDAIRDNLRSTGKPHLFAYKRHDAKIGWPRQVMSTPG</sequence>
<organism evidence="2 3">
    <name type="scientific">Necator americanus</name>
    <name type="common">Human hookworm</name>
    <dbReference type="NCBI Taxonomy" id="51031"/>
    <lineage>
        <taxon>Eukaryota</taxon>
        <taxon>Metazoa</taxon>
        <taxon>Ecdysozoa</taxon>
        <taxon>Nematoda</taxon>
        <taxon>Chromadorea</taxon>
        <taxon>Rhabditida</taxon>
        <taxon>Rhabditina</taxon>
        <taxon>Rhabditomorpha</taxon>
        <taxon>Strongyloidea</taxon>
        <taxon>Ancylostomatidae</taxon>
        <taxon>Bunostominae</taxon>
        <taxon>Necator</taxon>
    </lineage>
</organism>
<accession>W2TLG9</accession>
<reference evidence="3" key="1">
    <citation type="journal article" date="2014" name="Nat. Genet.">
        <title>Genome of the human hookworm Necator americanus.</title>
        <authorList>
            <person name="Tang Y.T."/>
            <person name="Gao X."/>
            <person name="Rosa B.A."/>
            <person name="Abubucker S."/>
            <person name="Hallsworth-Pepin K."/>
            <person name="Martin J."/>
            <person name="Tyagi R."/>
            <person name="Heizer E."/>
            <person name="Zhang X."/>
            <person name="Bhonagiri-Palsikar V."/>
            <person name="Minx P."/>
            <person name="Warren W.C."/>
            <person name="Wang Q."/>
            <person name="Zhan B."/>
            <person name="Hotez P.J."/>
            <person name="Sternberg P.W."/>
            <person name="Dougall A."/>
            <person name="Gaze S.T."/>
            <person name="Mulvenna J."/>
            <person name="Sotillo J."/>
            <person name="Ranganathan S."/>
            <person name="Rabelo E.M."/>
            <person name="Wilson R.K."/>
            <person name="Felgner P.L."/>
            <person name="Bethony J."/>
            <person name="Hawdon J.M."/>
            <person name="Gasser R.B."/>
            <person name="Loukas A."/>
            <person name="Mitreva M."/>
        </authorList>
    </citation>
    <scope>NUCLEOTIDE SEQUENCE [LARGE SCALE GENOMIC DNA]</scope>
</reference>
<evidence type="ECO:0000259" key="1">
    <source>
        <dbReference type="PROSITE" id="PS50200"/>
    </source>
</evidence>
<dbReference type="OMA" id="TVGCVRY"/>
<dbReference type="STRING" id="51031.W2TLG9"/>
<proteinExistence type="predicted"/>
<dbReference type="AlphaFoldDB" id="W2TLG9"/>
<evidence type="ECO:0000313" key="3">
    <source>
        <dbReference type="Proteomes" id="UP000053676"/>
    </source>
</evidence>
<dbReference type="CDD" id="cd01776">
    <property type="entry name" value="RA_Rin"/>
    <property type="match status" value="1"/>
</dbReference>
<name>W2TLG9_NECAM</name>
<dbReference type="KEGG" id="nai:NECAME_07659"/>
<dbReference type="Proteomes" id="UP000053676">
    <property type="component" value="Unassembled WGS sequence"/>
</dbReference>
<dbReference type="InterPro" id="IPR000159">
    <property type="entry name" value="RA_dom"/>
</dbReference>
<feature type="domain" description="Ras-associating" evidence="1">
    <location>
        <begin position="37"/>
        <end position="102"/>
    </location>
</feature>
<dbReference type="EMBL" id="KI658332">
    <property type="protein sequence ID" value="ETN82945.1"/>
    <property type="molecule type" value="Genomic_DNA"/>
</dbReference>
<keyword evidence="3" id="KW-1185">Reference proteome</keyword>
<gene>
    <name evidence="2" type="ORF">NECAME_07659</name>
</gene>